<gene>
    <name evidence="2" type="ORF">C7B46_02860</name>
</gene>
<comment type="caution">
    <text evidence="2">The sequence shown here is derived from an EMBL/GenBank/DDBJ whole genome shotgun (WGS) entry which is preliminary data.</text>
</comment>
<keyword evidence="1" id="KW-0812">Transmembrane</keyword>
<evidence type="ECO:0000313" key="2">
    <source>
        <dbReference type="EMBL" id="PSR34870.1"/>
    </source>
</evidence>
<evidence type="ECO:0000313" key="3">
    <source>
        <dbReference type="Proteomes" id="UP000242972"/>
    </source>
</evidence>
<protein>
    <submittedName>
        <fullName evidence="2">Uncharacterized protein</fullName>
    </submittedName>
</protein>
<keyword evidence="1" id="KW-0472">Membrane</keyword>
<evidence type="ECO:0000256" key="1">
    <source>
        <dbReference type="SAM" id="Phobius"/>
    </source>
</evidence>
<proteinExistence type="predicted"/>
<sequence length="66" mass="7329">MASAFRIFVGNLAYSLMIGILSLFAGGLVKICVLFLFGFSFGHVANLYWQRVAPRICTARLSQNRT</sequence>
<reference evidence="2 3" key="1">
    <citation type="journal article" date="2014" name="BMC Genomics">
        <title>Comparison of environmental and isolate Sulfobacillus genomes reveals diverse carbon, sulfur, nitrogen, and hydrogen metabolisms.</title>
        <authorList>
            <person name="Justice N.B."/>
            <person name="Norman A."/>
            <person name="Brown C.T."/>
            <person name="Singh A."/>
            <person name="Thomas B.C."/>
            <person name="Banfield J.F."/>
        </authorList>
    </citation>
    <scope>NUCLEOTIDE SEQUENCE [LARGE SCALE GENOMIC DNA]</scope>
    <source>
        <strain evidence="2">AMDSBA4</strain>
    </source>
</reference>
<feature type="transmembrane region" description="Helical" evidence="1">
    <location>
        <begin position="12"/>
        <end position="39"/>
    </location>
</feature>
<name>A0A2T2XK52_9FIRM</name>
<organism evidence="2 3">
    <name type="scientific">Sulfobacillus benefaciens</name>
    <dbReference type="NCBI Taxonomy" id="453960"/>
    <lineage>
        <taxon>Bacteria</taxon>
        <taxon>Bacillati</taxon>
        <taxon>Bacillota</taxon>
        <taxon>Clostridia</taxon>
        <taxon>Eubacteriales</taxon>
        <taxon>Clostridiales Family XVII. Incertae Sedis</taxon>
        <taxon>Sulfobacillus</taxon>
    </lineage>
</organism>
<keyword evidence="1" id="KW-1133">Transmembrane helix</keyword>
<dbReference type="Proteomes" id="UP000242972">
    <property type="component" value="Unassembled WGS sequence"/>
</dbReference>
<dbReference type="AlphaFoldDB" id="A0A2T2XK52"/>
<dbReference type="EMBL" id="PXYW01000005">
    <property type="protein sequence ID" value="PSR34870.1"/>
    <property type="molecule type" value="Genomic_DNA"/>
</dbReference>
<accession>A0A2T2XK52</accession>